<name>B9ESF9_PROMM</name>
<evidence type="ECO:0000313" key="1">
    <source>
        <dbReference type="EMBL" id="CAX32304.1"/>
    </source>
</evidence>
<dbReference type="HOGENOM" id="CLU_3203923_0_0_3"/>
<gene>
    <name evidence="1" type="ordered locus">PMT_2786</name>
</gene>
<dbReference type="Proteomes" id="UP000001423">
    <property type="component" value="Chromosome"/>
</dbReference>
<protein>
    <submittedName>
        <fullName evidence="1">Uncharacterized protein</fullName>
    </submittedName>
</protein>
<evidence type="ECO:0000313" key="2">
    <source>
        <dbReference type="Proteomes" id="UP000001423"/>
    </source>
</evidence>
<keyword evidence="2" id="KW-1185">Reference proteome</keyword>
<organism evidence="1 2">
    <name type="scientific">Prochlorococcus marinus (strain MIT 9313)</name>
    <dbReference type="NCBI Taxonomy" id="74547"/>
    <lineage>
        <taxon>Bacteria</taxon>
        <taxon>Bacillati</taxon>
        <taxon>Cyanobacteriota</taxon>
        <taxon>Cyanophyceae</taxon>
        <taxon>Synechococcales</taxon>
        <taxon>Prochlorococcaceae</taxon>
        <taxon>Prochlorococcus</taxon>
    </lineage>
</organism>
<dbReference type="AlphaFoldDB" id="B9ESF9"/>
<proteinExistence type="predicted"/>
<dbReference type="EMBL" id="BX548175">
    <property type="protein sequence ID" value="CAX32304.1"/>
    <property type="molecule type" value="Genomic_DNA"/>
</dbReference>
<accession>B9ESF9</accession>
<sequence length="45" mass="4850">MSLSTSSSNLVDPNNHAVLLSRKGFTALKPENAVQQVLLKARITV</sequence>
<dbReference type="KEGG" id="pmt:PMT_2786"/>
<reference evidence="1 2" key="1">
    <citation type="journal article" date="2003" name="Nature">
        <title>Genome divergence in two Prochlorococcus ecotypes reflects oceanic niche differentiation.</title>
        <authorList>
            <person name="Rocap G."/>
            <person name="Larimer F.W."/>
            <person name="Lamerdin J.E."/>
            <person name="Malfatti S."/>
            <person name="Chain P."/>
            <person name="Ahlgren N.A."/>
            <person name="Arellano A."/>
            <person name="Coleman M."/>
            <person name="Hauser L."/>
            <person name="Hess W.R."/>
            <person name="Johnson Z.I."/>
            <person name="Land M.L."/>
            <person name="Lindell D."/>
            <person name="Post A.F."/>
            <person name="Regala W."/>
            <person name="Shah M."/>
            <person name="Shaw S.L."/>
            <person name="Steglich C."/>
            <person name="Sullivan M.B."/>
            <person name="Ting C.S."/>
            <person name="Tolonen A."/>
            <person name="Webb E.A."/>
            <person name="Zinser E.R."/>
            <person name="Chisholm S.W."/>
        </authorList>
    </citation>
    <scope>NUCLEOTIDE SEQUENCE [LARGE SCALE GENOMIC DNA]</scope>
    <source>
        <strain evidence="2">MIT 9313</strain>
    </source>
</reference>